<keyword evidence="1" id="KW-0732">Signal</keyword>
<dbReference type="PANTHER" id="PTHR48098:SF6">
    <property type="entry name" value="FERRI-BACILLIBACTIN ESTERASE BESA"/>
    <property type="match status" value="1"/>
</dbReference>
<dbReference type="InterPro" id="IPR000801">
    <property type="entry name" value="Esterase-like"/>
</dbReference>
<organism evidence="2 3">
    <name type="scientific">Longimicrobium terrae</name>
    <dbReference type="NCBI Taxonomy" id="1639882"/>
    <lineage>
        <taxon>Bacteria</taxon>
        <taxon>Pseudomonadati</taxon>
        <taxon>Gemmatimonadota</taxon>
        <taxon>Longimicrobiia</taxon>
        <taxon>Longimicrobiales</taxon>
        <taxon>Longimicrobiaceae</taxon>
        <taxon>Longimicrobium</taxon>
    </lineage>
</organism>
<name>A0A841GU94_9BACT</name>
<proteinExistence type="predicted"/>
<protein>
    <recommendedName>
        <fullName evidence="4">Alpha/beta hydrolase</fullName>
    </recommendedName>
</protein>
<sequence length="280" mass="30676">MIRMIPPARVLIVAAFAACGAYLPAAAQEPMPPHETFTLHSAALNETRRINVYMPPGSSTVGAAPLPVLYMPDGGEQEDFPHVAATVDAGIRAGELRPMYVVGIENTERRRDMTGPTTVESDRQIAPRVGGSAAFRAFIGDELIPEIGRRFNVSNERAIIGESLAGLFVVETFFARPELFRTYIALSPSLWWNSDELVRNAGVRLRTTPAAERTLYLSSANEVEDIVPATARLAGLLRTMAPAGVTLRFEPRPDLRHDNIYRSSAPGVLRELFPAEKNRP</sequence>
<gene>
    <name evidence="2" type="ORF">HNQ61_000509</name>
</gene>
<dbReference type="AlphaFoldDB" id="A0A841GU94"/>
<evidence type="ECO:0008006" key="4">
    <source>
        <dbReference type="Google" id="ProtNLM"/>
    </source>
</evidence>
<dbReference type="Gene3D" id="3.40.50.1820">
    <property type="entry name" value="alpha/beta hydrolase"/>
    <property type="match status" value="1"/>
</dbReference>
<dbReference type="InterPro" id="IPR050583">
    <property type="entry name" value="Mycobacterial_A85_antigen"/>
</dbReference>
<comment type="caution">
    <text evidence="2">The sequence shown here is derived from an EMBL/GenBank/DDBJ whole genome shotgun (WGS) entry which is preliminary data.</text>
</comment>
<dbReference type="Proteomes" id="UP000582837">
    <property type="component" value="Unassembled WGS sequence"/>
</dbReference>
<dbReference type="InterPro" id="IPR029058">
    <property type="entry name" value="AB_hydrolase_fold"/>
</dbReference>
<dbReference type="Pfam" id="PF00756">
    <property type="entry name" value="Esterase"/>
    <property type="match status" value="1"/>
</dbReference>
<evidence type="ECO:0000313" key="3">
    <source>
        <dbReference type="Proteomes" id="UP000582837"/>
    </source>
</evidence>
<feature type="chain" id="PRO_5032389571" description="Alpha/beta hydrolase" evidence="1">
    <location>
        <begin position="28"/>
        <end position="280"/>
    </location>
</feature>
<feature type="signal peptide" evidence="1">
    <location>
        <begin position="1"/>
        <end position="27"/>
    </location>
</feature>
<dbReference type="PANTHER" id="PTHR48098">
    <property type="entry name" value="ENTEROCHELIN ESTERASE-RELATED"/>
    <property type="match status" value="1"/>
</dbReference>
<reference evidence="2 3" key="1">
    <citation type="submission" date="2020-08" db="EMBL/GenBank/DDBJ databases">
        <title>Genomic Encyclopedia of Type Strains, Phase IV (KMG-IV): sequencing the most valuable type-strain genomes for metagenomic binning, comparative biology and taxonomic classification.</title>
        <authorList>
            <person name="Goeker M."/>
        </authorList>
    </citation>
    <scope>NUCLEOTIDE SEQUENCE [LARGE SCALE GENOMIC DNA]</scope>
    <source>
        <strain evidence="2 3">DSM 29007</strain>
    </source>
</reference>
<accession>A0A841GU94</accession>
<evidence type="ECO:0000313" key="2">
    <source>
        <dbReference type="EMBL" id="MBB6068898.1"/>
    </source>
</evidence>
<keyword evidence="3" id="KW-1185">Reference proteome</keyword>
<evidence type="ECO:0000256" key="1">
    <source>
        <dbReference type="SAM" id="SignalP"/>
    </source>
</evidence>
<dbReference type="SUPFAM" id="SSF53474">
    <property type="entry name" value="alpha/beta-Hydrolases"/>
    <property type="match status" value="1"/>
</dbReference>
<dbReference type="EMBL" id="JACHIA010000001">
    <property type="protein sequence ID" value="MBB6068898.1"/>
    <property type="molecule type" value="Genomic_DNA"/>
</dbReference>